<name>A0A699I049_TANCI</name>
<reference evidence="1" key="1">
    <citation type="journal article" date="2019" name="Sci. Rep.">
        <title>Draft genome of Tanacetum cinerariifolium, the natural source of mosquito coil.</title>
        <authorList>
            <person name="Yamashiro T."/>
            <person name="Shiraishi A."/>
            <person name="Satake H."/>
            <person name="Nakayama K."/>
        </authorList>
    </citation>
    <scope>NUCLEOTIDE SEQUENCE</scope>
</reference>
<dbReference type="AlphaFoldDB" id="A0A699I049"/>
<accession>A0A699I049</accession>
<comment type="caution">
    <text evidence="1">The sequence shown here is derived from an EMBL/GenBank/DDBJ whole genome shotgun (WGS) entry which is preliminary data.</text>
</comment>
<organism evidence="1">
    <name type="scientific">Tanacetum cinerariifolium</name>
    <name type="common">Dalmatian daisy</name>
    <name type="synonym">Chrysanthemum cinerariifolium</name>
    <dbReference type="NCBI Taxonomy" id="118510"/>
    <lineage>
        <taxon>Eukaryota</taxon>
        <taxon>Viridiplantae</taxon>
        <taxon>Streptophyta</taxon>
        <taxon>Embryophyta</taxon>
        <taxon>Tracheophyta</taxon>
        <taxon>Spermatophyta</taxon>
        <taxon>Magnoliopsida</taxon>
        <taxon>eudicotyledons</taxon>
        <taxon>Gunneridae</taxon>
        <taxon>Pentapetalae</taxon>
        <taxon>asterids</taxon>
        <taxon>campanulids</taxon>
        <taxon>Asterales</taxon>
        <taxon>Asteraceae</taxon>
        <taxon>Asteroideae</taxon>
        <taxon>Anthemideae</taxon>
        <taxon>Anthemidinae</taxon>
        <taxon>Tanacetum</taxon>
    </lineage>
</organism>
<protein>
    <submittedName>
        <fullName evidence="1">Uncharacterized protein</fullName>
    </submittedName>
</protein>
<feature type="non-terminal residue" evidence="1">
    <location>
        <position position="1"/>
    </location>
</feature>
<sequence length="323" mass="35814">PDIKQFRSASLDNPVTQLLIRSNSVWYDETVDVWQSLKSAAWWFSIIGEVILGLEYPIEWIGSIKCGKEYLRGSRLVLLWRNGWWRWGQLSLFGICEHGGEIVYGIGLVFHGGGLCGDVSEEGGGQLDEGLDIGGGGSVFGSGVFFRRHGNILVWIKFHGVLVTAFSKDDLSAIATKIDTSLMLDSYKSDMCIQSRGRSTYVRALIEVRANVELKDNIVVAMPKLVGGGILYNMKKPSQTHRGVLIGHKVEFQPTKQVYRHVSKKNNVNTSDNKKKDVKPTIEASKSNSFDVLNLVENDFDRDTNGGTTNITSKKANYSGSSF</sequence>
<gene>
    <name evidence="1" type="ORF">Tci_469805</name>
</gene>
<dbReference type="EMBL" id="BKCJ010228379">
    <property type="protein sequence ID" value="GEY97831.1"/>
    <property type="molecule type" value="Genomic_DNA"/>
</dbReference>
<evidence type="ECO:0000313" key="1">
    <source>
        <dbReference type="EMBL" id="GEY97831.1"/>
    </source>
</evidence>
<proteinExistence type="predicted"/>